<evidence type="ECO:0000256" key="1">
    <source>
        <dbReference type="SAM" id="MobiDB-lite"/>
    </source>
</evidence>
<reference evidence="2 3" key="1">
    <citation type="submission" date="2021-05" db="EMBL/GenBank/DDBJ databases">
        <title>Genome Assembly of Synthetic Allotetraploid Brassica napus Reveals Homoeologous Exchanges between Subgenomes.</title>
        <authorList>
            <person name="Davis J.T."/>
        </authorList>
    </citation>
    <scope>NUCLEOTIDE SEQUENCE [LARGE SCALE GENOMIC DNA]</scope>
    <source>
        <strain evidence="3">cv. Da-Ae</strain>
        <tissue evidence="2">Seedling</tissue>
    </source>
</reference>
<comment type="caution">
    <text evidence="2">The sequence shown here is derived from an EMBL/GenBank/DDBJ whole genome shotgun (WGS) entry which is preliminary data.</text>
</comment>
<dbReference type="EMBL" id="JAGKQM010002625">
    <property type="protein sequence ID" value="KAH0849128.1"/>
    <property type="molecule type" value="Genomic_DNA"/>
</dbReference>
<evidence type="ECO:0000313" key="2">
    <source>
        <dbReference type="EMBL" id="KAH0849128.1"/>
    </source>
</evidence>
<accession>A0ABQ7WZN7</accession>
<feature type="region of interest" description="Disordered" evidence="1">
    <location>
        <begin position="1"/>
        <end position="37"/>
    </location>
</feature>
<organism evidence="2 3">
    <name type="scientific">Brassica napus</name>
    <name type="common">Rape</name>
    <dbReference type="NCBI Taxonomy" id="3708"/>
    <lineage>
        <taxon>Eukaryota</taxon>
        <taxon>Viridiplantae</taxon>
        <taxon>Streptophyta</taxon>
        <taxon>Embryophyta</taxon>
        <taxon>Tracheophyta</taxon>
        <taxon>Spermatophyta</taxon>
        <taxon>Magnoliopsida</taxon>
        <taxon>eudicotyledons</taxon>
        <taxon>Gunneridae</taxon>
        <taxon>Pentapetalae</taxon>
        <taxon>rosids</taxon>
        <taxon>malvids</taxon>
        <taxon>Brassicales</taxon>
        <taxon>Brassicaceae</taxon>
        <taxon>Brassiceae</taxon>
        <taxon>Brassica</taxon>
    </lineage>
</organism>
<gene>
    <name evidence="2" type="ORF">HID58_091514</name>
</gene>
<feature type="compositionally biased region" description="Low complexity" evidence="1">
    <location>
        <begin position="1"/>
        <end position="24"/>
    </location>
</feature>
<dbReference type="Proteomes" id="UP000824890">
    <property type="component" value="Unassembled WGS sequence"/>
</dbReference>
<proteinExistence type="predicted"/>
<protein>
    <submittedName>
        <fullName evidence="2">Uncharacterized protein</fullName>
    </submittedName>
</protein>
<name>A0ABQ7WZN7_BRANA</name>
<keyword evidence="3" id="KW-1185">Reference proteome</keyword>
<evidence type="ECO:0000313" key="3">
    <source>
        <dbReference type="Proteomes" id="UP000824890"/>
    </source>
</evidence>
<sequence length="429" mass="47000">MTFRSPSRSSPSSPPMGSSATVPFGSPPLPPEPPDPDLVVVFPINPPDPPPVLLPLCPDVDVLSTQPALLHLSLAGISPSGALNSGLTLRASTIYHQESCVVSLSVARLLVSIAECKLTSLHYSSLQSLEDWAWKVEILVVIFSLLAALNTAMQHFEVELSTALCSSQSRPIFSCFKLSQGMVFLICWSESRLFDPCLLVDLSYLNTNPILIRNEEVMLSWISSVPLFEDVTLPLSFRLKLSLPQYEEVTRCDTTLLPQCEDFIWTAVSVDMVSLISGVFRLWWFSSQLSVSSKRCLVAFELVAGSFPIGYFQICPAKGMWMQGRVLHRLLSRVGSGHVVKAVMIHKASQPAISTGLSRLQILPDSIVPFCSLRLGMDLNEITGFLSFKNLVPLFTPLSCVYNLRTALCLAVAFAKGVVPRLCISSTLL</sequence>